<feature type="transmembrane region" description="Helical" evidence="7">
    <location>
        <begin position="53"/>
        <end position="76"/>
    </location>
</feature>
<evidence type="ECO:0000256" key="3">
    <source>
        <dbReference type="ARBA" id="ARBA00022692"/>
    </source>
</evidence>
<feature type="transmembrane region" description="Helical" evidence="7">
    <location>
        <begin position="153"/>
        <end position="175"/>
    </location>
</feature>
<gene>
    <name evidence="9" type="ORF">LSH36_781g02025</name>
</gene>
<keyword evidence="2" id="KW-1003">Cell membrane</keyword>
<dbReference type="GO" id="GO:0032870">
    <property type="term" value="P:cellular response to hormone stimulus"/>
    <property type="evidence" value="ECO:0007669"/>
    <property type="project" value="TreeGrafter"/>
</dbReference>
<dbReference type="PANTHER" id="PTHR24241">
    <property type="entry name" value="NEUROPEPTIDE RECEPTOR-RELATED G-PROTEIN COUPLED RECEPTOR"/>
    <property type="match status" value="1"/>
</dbReference>
<protein>
    <recommendedName>
        <fullName evidence="8">G-protein coupled receptors family 1 profile domain-containing protein</fullName>
    </recommendedName>
</protein>
<dbReference type="EMBL" id="JAODUP010000781">
    <property type="protein sequence ID" value="KAK2144160.1"/>
    <property type="molecule type" value="Genomic_DNA"/>
</dbReference>
<evidence type="ECO:0000256" key="5">
    <source>
        <dbReference type="ARBA" id="ARBA00023136"/>
    </source>
</evidence>
<dbReference type="PANTHER" id="PTHR24241:SF59">
    <property type="entry name" value="ADIPOKINETIC HORMONE RECEPTOR, ISOFORM C"/>
    <property type="match status" value="1"/>
</dbReference>
<dbReference type="Proteomes" id="UP001208570">
    <property type="component" value="Unassembled WGS sequence"/>
</dbReference>
<evidence type="ECO:0000259" key="8">
    <source>
        <dbReference type="PROSITE" id="PS50262"/>
    </source>
</evidence>
<feature type="domain" description="G-protein coupled receptors family 1 profile" evidence="8">
    <location>
        <begin position="36"/>
        <end position="172"/>
    </location>
</feature>
<dbReference type="InterPro" id="IPR017452">
    <property type="entry name" value="GPCR_Rhodpsn_7TM"/>
</dbReference>
<evidence type="ECO:0000256" key="4">
    <source>
        <dbReference type="ARBA" id="ARBA00022989"/>
    </source>
</evidence>
<comment type="caution">
    <text evidence="9">The sequence shown here is derived from an EMBL/GenBank/DDBJ whole genome shotgun (WGS) entry which is preliminary data.</text>
</comment>
<dbReference type="InterPro" id="IPR000276">
    <property type="entry name" value="GPCR_Rhodpsn"/>
</dbReference>
<keyword evidence="5 7" id="KW-0472">Membrane</keyword>
<evidence type="ECO:0000313" key="9">
    <source>
        <dbReference type="EMBL" id="KAK2144160.1"/>
    </source>
</evidence>
<comment type="subcellular location">
    <subcellularLocation>
        <location evidence="1">Cell membrane</location>
        <topology evidence="1">Multi-pass membrane protein</topology>
    </subcellularLocation>
</comment>
<accession>A0AAD9MSU4</accession>
<dbReference type="GO" id="GO:0004930">
    <property type="term" value="F:G protein-coupled receptor activity"/>
    <property type="evidence" value="ECO:0007669"/>
    <property type="project" value="InterPro"/>
</dbReference>
<dbReference type="AlphaFoldDB" id="A0AAD9MSU4"/>
<keyword evidence="3 7" id="KW-0812">Transmembrane</keyword>
<name>A0AAD9MSU4_9ANNE</name>
<evidence type="ECO:0000256" key="6">
    <source>
        <dbReference type="ARBA" id="ARBA00023170"/>
    </source>
</evidence>
<keyword evidence="4 7" id="KW-1133">Transmembrane helix</keyword>
<dbReference type="PRINTS" id="PR00237">
    <property type="entry name" value="GPCRRHODOPSN"/>
</dbReference>
<evidence type="ECO:0000313" key="10">
    <source>
        <dbReference type="Proteomes" id="UP001208570"/>
    </source>
</evidence>
<dbReference type="Pfam" id="PF00001">
    <property type="entry name" value="7tm_1"/>
    <property type="match status" value="1"/>
</dbReference>
<dbReference type="GO" id="GO:0005886">
    <property type="term" value="C:plasma membrane"/>
    <property type="evidence" value="ECO:0007669"/>
    <property type="project" value="UniProtKB-SubCell"/>
</dbReference>
<organism evidence="9 10">
    <name type="scientific">Paralvinella palmiformis</name>
    <dbReference type="NCBI Taxonomy" id="53620"/>
    <lineage>
        <taxon>Eukaryota</taxon>
        <taxon>Metazoa</taxon>
        <taxon>Spiralia</taxon>
        <taxon>Lophotrochozoa</taxon>
        <taxon>Annelida</taxon>
        <taxon>Polychaeta</taxon>
        <taxon>Sedentaria</taxon>
        <taxon>Canalipalpata</taxon>
        <taxon>Terebellida</taxon>
        <taxon>Terebelliformia</taxon>
        <taxon>Alvinellidae</taxon>
        <taxon>Paralvinella</taxon>
    </lineage>
</organism>
<evidence type="ECO:0000256" key="1">
    <source>
        <dbReference type="ARBA" id="ARBA00004651"/>
    </source>
</evidence>
<dbReference type="GO" id="GO:0042277">
    <property type="term" value="F:peptide binding"/>
    <property type="evidence" value="ECO:0007669"/>
    <property type="project" value="TreeGrafter"/>
</dbReference>
<dbReference type="Gene3D" id="1.20.1070.10">
    <property type="entry name" value="Rhodopsin 7-helix transmembrane proteins"/>
    <property type="match status" value="1"/>
</dbReference>
<keyword evidence="10" id="KW-1185">Reference proteome</keyword>
<proteinExistence type="predicted"/>
<keyword evidence="6" id="KW-0675">Receptor</keyword>
<dbReference type="SUPFAM" id="SSF81321">
    <property type="entry name" value="Family A G protein-coupled receptor-like"/>
    <property type="match status" value="1"/>
</dbReference>
<evidence type="ECO:0000256" key="2">
    <source>
        <dbReference type="ARBA" id="ARBA00022475"/>
    </source>
</evidence>
<dbReference type="PROSITE" id="PS50262">
    <property type="entry name" value="G_PROTEIN_RECEP_F1_2"/>
    <property type="match status" value="1"/>
</dbReference>
<sequence length="240" mass="27491">MAHADLVYGKFNDQKSEESIIFHVEYHPHFAGFAQCVTFNFFPSPSHELAYNLFNLIAVYGLPLCVIIFSYLAILLEMTKKARQSKDSMHPSTRKAQQLRRSGVGKLEKARLKTLKMTLVIVVVFVLCWTPYFVISAWWWFDKVSAENLDWKIQRGLFLFAVSNSCANPLVYGMFTINLKRELMRCCCCKTPVIQSTNVYSPKSRHLLKATNSQQPPMLTYGRKLLQSSRDSSGVMTTIL</sequence>
<feature type="transmembrane region" description="Helical" evidence="7">
    <location>
        <begin position="119"/>
        <end position="141"/>
    </location>
</feature>
<evidence type="ECO:0000256" key="7">
    <source>
        <dbReference type="SAM" id="Phobius"/>
    </source>
</evidence>
<reference evidence="9" key="1">
    <citation type="journal article" date="2023" name="Mol. Biol. Evol.">
        <title>Third-Generation Sequencing Reveals the Adaptive Role of the Epigenome in Three Deep-Sea Polychaetes.</title>
        <authorList>
            <person name="Perez M."/>
            <person name="Aroh O."/>
            <person name="Sun Y."/>
            <person name="Lan Y."/>
            <person name="Juniper S.K."/>
            <person name="Young C.R."/>
            <person name="Angers B."/>
            <person name="Qian P.Y."/>
        </authorList>
    </citation>
    <scope>NUCLEOTIDE SEQUENCE</scope>
    <source>
        <strain evidence="9">P08H-3</strain>
    </source>
</reference>